<evidence type="ECO:0000256" key="5">
    <source>
        <dbReference type="ARBA" id="ARBA00022777"/>
    </source>
</evidence>
<dbReference type="SUPFAM" id="SSF55874">
    <property type="entry name" value="ATPase domain of HSP90 chaperone/DNA topoisomerase II/histidine kinase"/>
    <property type="match status" value="1"/>
</dbReference>
<dbReference type="PRINTS" id="PR00344">
    <property type="entry name" value="BCTRLSENSOR"/>
</dbReference>
<evidence type="ECO:0000256" key="6">
    <source>
        <dbReference type="SAM" id="Coils"/>
    </source>
</evidence>
<dbReference type="SMART" id="SM00388">
    <property type="entry name" value="HisKA"/>
    <property type="match status" value="1"/>
</dbReference>
<dbReference type="EMBL" id="JARGDL010000001">
    <property type="protein sequence ID" value="MDF1610689.1"/>
    <property type="molecule type" value="Genomic_DNA"/>
</dbReference>
<feature type="domain" description="Histidine kinase" evidence="7">
    <location>
        <begin position="185"/>
        <end position="403"/>
    </location>
</feature>
<evidence type="ECO:0000259" key="7">
    <source>
        <dbReference type="PROSITE" id="PS50109"/>
    </source>
</evidence>
<dbReference type="InterPro" id="IPR000014">
    <property type="entry name" value="PAS"/>
</dbReference>
<evidence type="ECO:0000256" key="3">
    <source>
        <dbReference type="ARBA" id="ARBA00022553"/>
    </source>
</evidence>
<dbReference type="PANTHER" id="PTHR43047:SF72">
    <property type="entry name" value="OSMOSENSING HISTIDINE PROTEIN KINASE SLN1"/>
    <property type="match status" value="1"/>
</dbReference>
<dbReference type="SUPFAM" id="SSF47384">
    <property type="entry name" value="Homodimeric domain of signal transducing histidine kinase"/>
    <property type="match status" value="1"/>
</dbReference>
<sequence>MGSLKIASNKNSPANYSLDQHFIDLIELYPLAFVFTDFNGRIIKSNLNFKSLFHENGVTEINQNIFNYFVFEENKNDFISKVENADNPLEFEIEMLKEDGNFFLANIIGKKTFINNDKYLYFTIYDIGEEKEKNDERERLLEELALSRSQIEEEAARYVQINTQLEISEAKLKEANATKDKFFSIIGHDLKNPLFVIQSMSEILETEFDEISPQERLEFIQAIRESSKNAYTLLEDLLHWARCQSGRIDYNPEPVHLKQLVGKCINLLEAHAIKKQIKLINAVDSTHIIMADKFMIDTVIRNLTSNALKFTPQGGTVKIVSKIIDGFIEIAVEDTGIGLSEEDRKKLFRIDVKNSEIGRSKEKGTGLGLILCKEFVEKHGGKIWVESELEKGSKFKFTIPKLK</sequence>
<evidence type="ECO:0000256" key="1">
    <source>
        <dbReference type="ARBA" id="ARBA00000085"/>
    </source>
</evidence>
<organism evidence="8 9">
    <name type="scientific">Stygiobacter electus</name>
    <dbReference type="NCBI Taxonomy" id="3032292"/>
    <lineage>
        <taxon>Bacteria</taxon>
        <taxon>Pseudomonadati</taxon>
        <taxon>Ignavibacteriota</taxon>
        <taxon>Ignavibacteria</taxon>
        <taxon>Ignavibacteriales</taxon>
        <taxon>Melioribacteraceae</taxon>
        <taxon>Stygiobacter</taxon>
    </lineage>
</organism>
<protein>
    <recommendedName>
        <fullName evidence="2">histidine kinase</fullName>
        <ecNumber evidence="2">2.7.13.3</ecNumber>
    </recommendedName>
</protein>
<dbReference type="InterPro" id="IPR035965">
    <property type="entry name" value="PAS-like_dom_sf"/>
</dbReference>
<dbReference type="AlphaFoldDB" id="A0AAE3NYA8"/>
<dbReference type="InterPro" id="IPR036097">
    <property type="entry name" value="HisK_dim/P_sf"/>
</dbReference>
<dbReference type="Gene3D" id="1.10.287.130">
    <property type="match status" value="1"/>
</dbReference>
<comment type="caution">
    <text evidence="8">The sequence shown here is derived from an EMBL/GenBank/DDBJ whole genome shotgun (WGS) entry which is preliminary data.</text>
</comment>
<dbReference type="InterPro" id="IPR036890">
    <property type="entry name" value="HATPase_C_sf"/>
</dbReference>
<dbReference type="EC" id="2.7.13.3" evidence="2"/>
<dbReference type="PROSITE" id="PS50109">
    <property type="entry name" value="HIS_KIN"/>
    <property type="match status" value="1"/>
</dbReference>
<dbReference type="GO" id="GO:0000155">
    <property type="term" value="F:phosphorelay sensor kinase activity"/>
    <property type="evidence" value="ECO:0007669"/>
    <property type="project" value="InterPro"/>
</dbReference>
<dbReference type="RefSeq" id="WP_321534454.1">
    <property type="nucleotide sequence ID" value="NZ_JARGDL010000001.1"/>
</dbReference>
<evidence type="ECO:0000256" key="4">
    <source>
        <dbReference type="ARBA" id="ARBA00022679"/>
    </source>
</evidence>
<dbReference type="InterPro" id="IPR003661">
    <property type="entry name" value="HisK_dim/P_dom"/>
</dbReference>
<gene>
    <name evidence="8" type="ORF">P0M35_00875</name>
</gene>
<dbReference type="GO" id="GO:0005886">
    <property type="term" value="C:plasma membrane"/>
    <property type="evidence" value="ECO:0007669"/>
    <property type="project" value="TreeGrafter"/>
</dbReference>
<accession>A0AAE3NYA8</accession>
<evidence type="ECO:0000256" key="2">
    <source>
        <dbReference type="ARBA" id="ARBA00012438"/>
    </source>
</evidence>
<reference evidence="8" key="1">
    <citation type="submission" date="2023-03" db="EMBL/GenBank/DDBJ databases">
        <title>Stygiobacter electus gen. nov., sp. nov., facultatively anaerobic thermotolerant bacterium of the class Ignavibacteria from a well of Yessentuki mineral water deposit.</title>
        <authorList>
            <person name="Podosokorskaya O.A."/>
            <person name="Elcheninov A.G."/>
            <person name="Petrova N.F."/>
            <person name="Zavarzina D.G."/>
            <person name="Kublanov I.V."/>
            <person name="Merkel A.Y."/>
        </authorList>
    </citation>
    <scope>NUCLEOTIDE SEQUENCE</scope>
    <source>
        <strain evidence="8">09-Me</strain>
    </source>
</reference>
<keyword evidence="9" id="KW-1185">Reference proteome</keyword>
<dbReference type="CDD" id="cd00082">
    <property type="entry name" value="HisKA"/>
    <property type="match status" value="1"/>
</dbReference>
<evidence type="ECO:0000313" key="8">
    <source>
        <dbReference type="EMBL" id="MDF1610689.1"/>
    </source>
</evidence>
<dbReference type="InterPro" id="IPR005467">
    <property type="entry name" value="His_kinase_dom"/>
</dbReference>
<dbReference type="InterPro" id="IPR004358">
    <property type="entry name" value="Sig_transdc_His_kin-like_C"/>
</dbReference>
<keyword evidence="6" id="KW-0175">Coiled coil</keyword>
<dbReference type="PANTHER" id="PTHR43047">
    <property type="entry name" value="TWO-COMPONENT HISTIDINE PROTEIN KINASE"/>
    <property type="match status" value="1"/>
</dbReference>
<feature type="coiled-coil region" evidence="6">
    <location>
        <begin position="130"/>
        <end position="178"/>
    </location>
</feature>
<dbReference type="SMART" id="SM00387">
    <property type="entry name" value="HATPase_c"/>
    <property type="match status" value="1"/>
</dbReference>
<evidence type="ECO:0000313" key="9">
    <source>
        <dbReference type="Proteomes" id="UP001221302"/>
    </source>
</evidence>
<dbReference type="Pfam" id="PF02518">
    <property type="entry name" value="HATPase_c"/>
    <property type="match status" value="1"/>
</dbReference>
<name>A0AAE3NYA8_9BACT</name>
<keyword evidence="5 8" id="KW-0418">Kinase</keyword>
<dbReference type="FunFam" id="3.30.565.10:FF:000006">
    <property type="entry name" value="Sensor histidine kinase WalK"/>
    <property type="match status" value="1"/>
</dbReference>
<dbReference type="Pfam" id="PF00512">
    <property type="entry name" value="HisKA"/>
    <property type="match status" value="1"/>
</dbReference>
<dbReference type="GO" id="GO:0009927">
    <property type="term" value="F:histidine phosphotransfer kinase activity"/>
    <property type="evidence" value="ECO:0007669"/>
    <property type="project" value="TreeGrafter"/>
</dbReference>
<keyword evidence="3" id="KW-0597">Phosphoprotein</keyword>
<dbReference type="Proteomes" id="UP001221302">
    <property type="component" value="Unassembled WGS sequence"/>
</dbReference>
<dbReference type="InterPro" id="IPR003594">
    <property type="entry name" value="HATPase_dom"/>
</dbReference>
<keyword evidence="4" id="KW-0808">Transferase</keyword>
<comment type="catalytic activity">
    <reaction evidence="1">
        <text>ATP + protein L-histidine = ADP + protein N-phospho-L-histidine.</text>
        <dbReference type="EC" id="2.7.13.3"/>
    </reaction>
</comment>
<proteinExistence type="predicted"/>
<dbReference type="Gene3D" id="3.30.565.10">
    <property type="entry name" value="Histidine kinase-like ATPase, C-terminal domain"/>
    <property type="match status" value="1"/>
</dbReference>
<dbReference type="SUPFAM" id="SSF55785">
    <property type="entry name" value="PYP-like sensor domain (PAS domain)"/>
    <property type="match status" value="1"/>
</dbReference>
<dbReference type="Pfam" id="PF13426">
    <property type="entry name" value="PAS_9"/>
    <property type="match status" value="1"/>
</dbReference>